<name>A0A811U5N6_CERCA</name>
<keyword evidence="2" id="KW-1185">Reference proteome</keyword>
<proteinExistence type="predicted"/>
<evidence type="ECO:0000313" key="1">
    <source>
        <dbReference type="EMBL" id="CAD6994532.1"/>
    </source>
</evidence>
<protein>
    <submittedName>
        <fullName evidence="1">(Mediterranean fruit fly) hypothetical protein</fullName>
    </submittedName>
</protein>
<dbReference type="Proteomes" id="UP000606786">
    <property type="component" value="Unassembled WGS sequence"/>
</dbReference>
<evidence type="ECO:0000313" key="2">
    <source>
        <dbReference type="Proteomes" id="UP000606786"/>
    </source>
</evidence>
<organism evidence="1 2">
    <name type="scientific">Ceratitis capitata</name>
    <name type="common">Mediterranean fruit fly</name>
    <name type="synonym">Tephritis capitata</name>
    <dbReference type="NCBI Taxonomy" id="7213"/>
    <lineage>
        <taxon>Eukaryota</taxon>
        <taxon>Metazoa</taxon>
        <taxon>Ecdysozoa</taxon>
        <taxon>Arthropoda</taxon>
        <taxon>Hexapoda</taxon>
        <taxon>Insecta</taxon>
        <taxon>Pterygota</taxon>
        <taxon>Neoptera</taxon>
        <taxon>Endopterygota</taxon>
        <taxon>Diptera</taxon>
        <taxon>Brachycera</taxon>
        <taxon>Muscomorpha</taxon>
        <taxon>Tephritoidea</taxon>
        <taxon>Tephritidae</taxon>
        <taxon>Ceratitis</taxon>
        <taxon>Ceratitis</taxon>
    </lineage>
</organism>
<sequence>MGMCLSTFVRYRIALHPVKYFSITYNDEQSKRRRAMLEQQFVSFDALSKTWLWLVASLRTLHHILRIYI</sequence>
<dbReference type="AlphaFoldDB" id="A0A811U5N6"/>
<comment type="caution">
    <text evidence="1">The sequence shown here is derived from an EMBL/GenBank/DDBJ whole genome shotgun (WGS) entry which is preliminary data.</text>
</comment>
<reference evidence="1" key="1">
    <citation type="submission" date="2020-11" db="EMBL/GenBank/DDBJ databases">
        <authorList>
            <person name="Whitehead M."/>
        </authorList>
    </citation>
    <scope>NUCLEOTIDE SEQUENCE</scope>
    <source>
        <strain evidence="1">EGII</strain>
    </source>
</reference>
<gene>
    <name evidence="1" type="ORF">CCAP1982_LOCUS3275</name>
</gene>
<accession>A0A811U5N6</accession>
<dbReference type="EMBL" id="CAJHJT010000001">
    <property type="protein sequence ID" value="CAD6994532.1"/>
    <property type="molecule type" value="Genomic_DNA"/>
</dbReference>